<organism evidence="2 3">
    <name type="scientific">Oedothorax gibbosus</name>
    <dbReference type="NCBI Taxonomy" id="931172"/>
    <lineage>
        <taxon>Eukaryota</taxon>
        <taxon>Metazoa</taxon>
        <taxon>Ecdysozoa</taxon>
        <taxon>Arthropoda</taxon>
        <taxon>Chelicerata</taxon>
        <taxon>Arachnida</taxon>
        <taxon>Araneae</taxon>
        <taxon>Araneomorphae</taxon>
        <taxon>Entelegynae</taxon>
        <taxon>Araneoidea</taxon>
        <taxon>Linyphiidae</taxon>
        <taxon>Erigoninae</taxon>
        <taxon>Oedothorax</taxon>
    </lineage>
</organism>
<feature type="non-terminal residue" evidence="2">
    <location>
        <position position="1"/>
    </location>
</feature>
<feature type="region of interest" description="Disordered" evidence="1">
    <location>
        <begin position="1"/>
        <end position="75"/>
    </location>
</feature>
<dbReference type="AlphaFoldDB" id="A0AAV6VJ91"/>
<accession>A0AAV6VJ91</accession>
<proteinExistence type="predicted"/>
<dbReference type="EMBL" id="JAFNEN010000067">
    <property type="protein sequence ID" value="KAG8196627.1"/>
    <property type="molecule type" value="Genomic_DNA"/>
</dbReference>
<reference evidence="2 3" key="1">
    <citation type="journal article" date="2022" name="Nat. Ecol. Evol.">
        <title>A masculinizing supergene underlies an exaggerated male reproductive morph in a spider.</title>
        <authorList>
            <person name="Hendrickx F."/>
            <person name="De Corte Z."/>
            <person name="Sonet G."/>
            <person name="Van Belleghem S.M."/>
            <person name="Kostlbacher S."/>
            <person name="Vangestel C."/>
        </authorList>
    </citation>
    <scope>NUCLEOTIDE SEQUENCE [LARGE SCALE GENOMIC DNA]</scope>
    <source>
        <strain evidence="2">W744_W776</strain>
    </source>
</reference>
<sequence length="119" mass="13840">RRRVLRVQQPKTVDLNDTFESEREDEEEEYVPTKKTSSKSSLRQKKTKGKEVEPPKQRAARRKLQEQQENMSPVKKAMNFVGSKIRSVAQTVSSMPSPRVTRGRKKLFNADATEPKWRP</sequence>
<name>A0AAV6VJ91_9ARAC</name>
<comment type="caution">
    <text evidence="2">The sequence shown here is derived from an EMBL/GenBank/DDBJ whole genome shotgun (WGS) entry which is preliminary data.</text>
</comment>
<keyword evidence="3" id="KW-1185">Reference proteome</keyword>
<feature type="compositionally biased region" description="Acidic residues" evidence="1">
    <location>
        <begin position="17"/>
        <end position="30"/>
    </location>
</feature>
<evidence type="ECO:0000256" key="1">
    <source>
        <dbReference type="SAM" id="MobiDB-lite"/>
    </source>
</evidence>
<gene>
    <name evidence="2" type="ORF">JTE90_014184</name>
</gene>
<dbReference type="Proteomes" id="UP000827092">
    <property type="component" value="Unassembled WGS sequence"/>
</dbReference>
<protein>
    <submittedName>
        <fullName evidence="2">Uncharacterized protein</fullName>
    </submittedName>
</protein>
<feature type="region of interest" description="Disordered" evidence="1">
    <location>
        <begin position="90"/>
        <end position="119"/>
    </location>
</feature>
<evidence type="ECO:0000313" key="3">
    <source>
        <dbReference type="Proteomes" id="UP000827092"/>
    </source>
</evidence>
<evidence type="ECO:0000313" key="2">
    <source>
        <dbReference type="EMBL" id="KAG8196627.1"/>
    </source>
</evidence>